<organism evidence="2 3">
    <name type="scientific">Sphingopyxis fribergensis</name>
    <dbReference type="NCBI Taxonomy" id="1515612"/>
    <lineage>
        <taxon>Bacteria</taxon>
        <taxon>Pseudomonadati</taxon>
        <taxon>Pseudomonadota</taxon>
        <taxon>Alphaproteobacteria</taxon>
        <taxon>Sphingomonadales</taxon>
        <taxon>Sphingomonadaceae</taxon>
        <taxon>Sphingopyxis</taxon>
    </lineage>
</organism>
<evidence type="ECO:0000313" key="2">
    <source>
        <dbReference type="EMBL" id="AJA11613.1"/>
    </source>
</evidence>
<dbReference type="HOGENOM" id="CLU_058410_0_0_5"/>
<keyword evidence="3" id="KW-1185">Reference proteome</keyword>
<feature type="signal peptide" evidence="1">
    <location>
        <begin position="1"/>
        <end position="32"/>
    </location>
</feature>
<evidence type="ECO:0000313" key="3">
    <source>
        <dbReference type="Proteomes" id="UP000030907"/>
    </source>
</evidence>
<reference evidence="2 3" key="1">
    <citation type="journal article" date="2015" name="Int. J. Syst. Evol. Microbiol.">
        <title>Description of Sphingopyxis fribergensis sp. nov. - a soil bacterium with the ability to degrade styrene and phenylacetic acid.</title>
        <authorList>
            <person name="Oelschlagel M."/>
            <person name="Ruckert C."/>
            <person name="Kalinowski J."/>
            <person name="Schmidt G."/>
            <person name="Schlomann M."/>
            <person name="Tischler D."/>
        </authorList>
    </citation>
    <scope>NUCLEOTIDE SEQUENCE [LARGE SCALE GENOMIC DNA]</scope>
    <source>
        <strain evidence="2 3">Kp5.2</strain>
        <plasmid evidence="2">pSfKp5.2</plasmid>
    </source>
</reference>
<accession>A0A0A7PQR0</accession>
<geneLocation type="plasmid" evidence="2 3">
    <name>pSfKp5.2</name>
</geneLocation>
<protein>
    <submittedName>
        <fullName evidence="2">TraU family protein</fullName>
    </submittedName>
</protein>
<dbReference type="EMBL" id="CP009123">
    <property type="protein sequence ID" value="AJA11613.1"/>
    <property type="molecule type" value="Genomic_DNA"/>
</dbReference>
<dbReference type="Pfam" id="PF06834">
    <property type="entry name" value="TraU"/>
    <property type="match status" value="1"/>
</dbReference>
<sequence>MIGLIRTSLRSGLRRLRSAAFMTLAAAGVAMAAPAIASAAGIDGTPGKCTGKFVNPVTDVCWSCLFPLSVGGLKIFPSDRPDTDNPDLPICACGSPLPRIGVAMGFWEPVRLADVTMKPWCFASLGGKKISPGFNIGHGRAADSVDGHDRGAKWHVHWYVYPLLYWMEILTDMACLEQSSFDIAYVTEIDPLWQDDTLTALINPEVALFANPLAQTACAADCGAATGKLPLDPLFWCAGCLGPMYPMNGNISGHIGHVQSSRLALSRFAFKLHRQGIAWGTMGKKGLCGKYIMPIMKKQQYRFQATVPSPMVKGRWACPPIGASDMKPGSGNTYPAVGEDMGYLVWRKRNCCVL</sequence>
<name>A0A0A7PQR0_9SPHN</name>
<evidence type="ECO:0000256" key="1">
    <source>
        <dbReference type="SAM" id="SignalP"/>
    </source>
</evidence>
<feature type="chain" id="PRO_5002032454" evidence="1">
    <location>
        <begin position="33"/>
        <end position="354"/>
    </location>
</feature>
<dbReference type="Proteomes" id="UP000030907">
    <property type="component" value="Plasmid pSfKp5.2"/>
</dbReference>
<dbReference type="NCBIfam" id="NF010297">
    <property type="entry name" value="PRK13737.1"/>
    <property type="match status" value="1"/>
</dbReference>
<dbReference type="AlphaFoldDB" id="A0A0A7PQR0"/>
<keyword evidence="1" id="KW-0732">Signal</keyword>
<dbReference type="KEGG" id="sphk:SKP52_23855"/>
<dbReference type="InterPro" id="IPR009649">
    <property type="entry name" value="TraU"/>
</dbReference>
<gene>
    <name evidence="2" type="ORF">SKP52_23855</name>
</gene>
<keyword evidence="2" id="KW-0614">Plasmid</keyword>
<proteinExistence type="predicted"/>